<evidence type="ECO:0000256" key="1">
    <source>
        <dbReference type="ARBA" id="ARBA00005228"/>
    </source>
</evidence>
<dbReference type="InterPro" id="IPR001375">
    <property type="entry name" value="Peptidase_S9_cat"/>
</dbReference>
<evidence type="ECO:0000259" key="6">
    <source>
        <dbReference type="Pfam" id="PF02897"/>
    </source>
</evidence>
<dbReference type="PANTHER" id="PTHR11757:SF19">
    <property type="entry name" value="PROLYL ENDOPEPTIDASE-LIKE"/>
    <property type="match status" value="1"/>
</dbReference>
<evidence type="ECO:0000256" key="3">
    <source>
        <dbReference type="ARBA" id="ARBA00022801"/>
    </source>
</evidence>
<dbReference type="Gene3D" id="3.40.50.1820">
    <property type="entry name" value="alpha/beta hydrolase"/>
    <property type="match status" value="1"/>
</dbReference>
<protein>
    <submittedName>
        <fullName evidence="7">Prolyl oligopeptidase family serine peptidase</fullName>
    </submittedName>
</protein>
<dbReference type="RefSeq" id="WP_169762608.1">
    <property type="nucleotide sequence ID" value="NZ_JABCUS010000010.1"/>
</dbReference>
<dbReference type="PANTHER" id="PTHR11757">
    <property type="entry name" value="PROTEASE FAMILY S9A OLIGOPEPTIDASE"/>
    <property type="match status" value="1"/>
</dbReference>
<comment type="caution">
    <text evidence="7">The sequence shown here is derived from an EMBL/GenBank/DDBJ whole genome shotgun (WGS) entry which is preliminary data.</text>
</comment>
<proteinExistence type="inferred from homology"/>
<dbReference type="GO" id="GO:0004252">
    <property type="term" value="F:serine-type endopeptidase activity"/>
    <property type="evidence" value="ECO:0007669"/>
    <property type="project" value="InterPro"/>
</dbReference>
<keyword evidence="2" id="KW-0645">Protease</keyword>
<keyword evidence="3" id="KW-0378">Hydrolase</keyword>
<dbReference type="PRINTS" id="PR00862">
    <property type="entry name" value="PROLIGOPTASE"/>
</dbReference>
<sequence>MKYFEYQILDSEDVTNETKLIQDFLDKHPLGNQDSLQKSTSISALDNFNELIVRKGNYWYYYKKSGGKFLFCCVEATDETQDNFCINNVKHEVILHHNASVIVKISISPNNKFIAFLERKTAGILQLRIKHSDPHAETSNDVIIPNVGSTIAWSPDSSSIFYTKSDSTLRPSQLWIKNIVDGDAEILLLHETDLRFGIIVSNIDDEIISLSSSPDVSETRIFNYSNDLWKSDILISRTLNLNHRIFGINTSEGQRHYIVRTTNNLGEYNLYSVSSNQLGSKTDTSRWVPIFSSTREHILGDVFTTRELIILSIKTNTLYTIKVLDRRTFRNLPILLPMNVDSGLISFRIVDTDFENSTFRFIKSSYTQPPLLYNYSYKKRAFLKIGSSTNTVRNQHILANRVTVLSGSCRIPLTLIRNNRMLYPSPCILIAYGAYQHSLDPYYLAEWIPLIDEGIMVAIAHVRGGGEHGGQWHQAGRGLNKTNSFTDYNSCINYLLSSPLVDAKRLGLFAVSAGALLPAYFMNNRPGIAKACLVRQPFVNPYAALLNPALPLTATDWSEFGNPIEDSAAKHLIESYSPLQNVQRQEYPTLAVILGEHDTRISNRDALDWVQKIRQNNTAHTKCLCSVVPNTGHGATHPEFEYVFWHHHLLS</sequence>
<feature type="domain" description="Peptidase S9 prolyl oligopeptidase catalytic" evidence="5">
    <location>
        <begin position="450"/>
        <end position="649"/>
    </location>
</feature>
<comment type="similarity">
    <text evidence="1">Belongs to the peptidase S9A family.</text>
</comment>
<organism evidence="7 8">
    <name type="scientific">Mobiluncus mulieris</name>
    <dbReference type="NCBI Taxonomy" id="2052"/>
    <lineage>
        <taxon>Bacteria</taxon>
        <taxon>Bacillati</taxon>
        <taxon>Actinomycetota</taxon>
        <taxon>Actinomycetes</taxon>
        <taxon>Actinomycetales</taxon>
        <taxon>Actinomycetaceae</taxon>
        <taxon>Mobiluncus</taxon>
    </lineage>
</organism>
<dbReference type="Pfam" id="PF00326">
    <property type="entry name" value="Peptidase_S9"/>
    <property type="match status" value="1"/>
</dbReference>
<accession>A0A7Y0UTF9</accession>
<evidence type="ECO:0000313" key="7">
    <source>
        <dbReference type="EMBL" id="NMX03415.1"/>
    </source>
</evidence>
<dbReference type="InterPro" id="IPR051543">
    <property type="entry name" value="Serine_Peptidase_S9A"/>
</dbReference>
<dbReference type="AlphaFoldDB" id="A0A7Y0UTF9"/>
<keyword evidence="4" id="KW-0720">Serine protease</keyword>
<dbReference type="Gene3D" id="2.130.10.120">
    <property type="entry name" value="Prolyl oligopeptidase, N-terminal domain"/>
    <property type="match status" value="1"/>
</dbReference>
<evidence type="ECO:0000313" key="8">
    <source>
        <dbReference type="Proteomes" id="UP000575397"/>
    </source>
</evidence>
<dbReference type="InterPro" id="IPR029058">
    <property type="entry name" value="AB_hydrolase_fold"/>
</dbReference>
<name>A0A7Y0UTF9_9ACTO</name>
<reference evidence="7 8" key="1">
    <citation type="submission" date="2020-04" db="EMBL/GenBank/DDBJ databases">
        <title>Antimicrobial susceptibility and clonality of vaginal-derived multi-drug resistant Mobiluncus isolates in China.</title>
        <authorList>
            <person name="Zhang X."/>
        </authorList>
    </citation>
    <scope>NUCLEOTIDE SEQUENCE [LARGE SCALE GENOMIC DNA]</scope>
    <source>
        <strain evidence="7 8">12</strain>
    </source>
</reference>
<dbReference type="Pfam" id="PF02897">
    <property type="entry name" value="Peptidase_S9_N"/>
    <property type="match status" value="1"/>
</dbReference>
<gene>
    <name evidence="7" type="ORF">HHJ77_05635</name>
</gene>
<evidence type="ECO:0000259" key="5">
    <source>
        <dbReference type="Pfam" id="PF00326"/>
    </source>
</evidence>
<dbReference type="SUPFAM" id="SSF50993">
    <property type="entry name" value="Peptidase/esterase 'gauge' domain"/>
    <property type="match status" value="1"/>
</dbReference>
<dbReference type="InterPro" id="IPR023302">
    <property type="entry name" value="Pept_S9A_N"/>
</dbReference>
<evidence type="ECO:0000256" key="2">
    <source>
        <dbReference type="ARBA" id="ARBA00022670"/>
    </source>
</evidence>
<evidence type="ECO:0000256" key="4">
    <source>
        <dbReference type="ARBA" id="ARBA00022825"/>
    </source>
</evidence>
<feature type="domain" description="Peptidase S9A N-terminal" evidence="6">
    <location>
        <begin position="14"/>
        <end position="379"/>
    </location>
</feature>
<dbReference type="SUPFAM" id="SSF53474">
    <property type="entry name" value="alpha/beta-Hydrolases"/>
    <property type="match status" value="1"/>
</dbReference>
<dbReference type="Proteomes" id="UP000575397">
    <property type="component" value="Unassembled WGS sequence"/>
</dbReference>
<dbReference type="GO" id="GO:0006508">
    <property type="term" value="P:proteolysis"/>
    <property type="evidence" value="ECO:0007669"/>
    <property type="project" value="UniProtKB-KW"/>
</dbReference>
<dbReference type="InterPro" id="IPR002470">
    <property type="entry name" value="Peptidase_S9A"/>
</dbReference>
<dbReference type="EMBL" id="JABCUS010000010">
    <property type="protein sequence ID" value="NMX03415.1"/>
    <property type="molecule type" value="Genomic_DNA"/>
</dbReference>